<dbReference type="InterPro" id="IPR035398">
    <property type="entry name" value="Bac_rhamnosid_C"/>
</dbReference>
<dbReference type="InterPro" id="IPR008979">
    <property type="entry name" value="Galactose-bd-like_sf"/>
</dbReference>
<name>A0A5M4B4P5_9BACT</name>
<evidence type="ECO:0000313" key="4">
    <source>
        <dbReference type="Proteomes" id="UP000391834"/>
    </source>
</evidence>
<feature type="domain" description="Alpha-L-rhamnosidase six-hairpin glycosidase" evidence="1">
    <location>
        <begin position="382"/>
        <end position="711"/>
    </location>
</feature>
<keyword evidence="4" id="KW-1185">Reference proteome</keyword>
<dbReference type="InterPro" id="IPR008928">
    <property type="entry name" value="6-hairpin_glycosidase_sf"/>
</dbReference>
<evidence type="ECO:0000259" key="1">
    <source>
        <dbReference type="Pfam" id="PF17389"/>
    </source>
</evidence>
<dbReference type="Gene3D" id="2.60.120.260">
    <property type="entry name" value="Galactose-binding domain-like"/>
    <property type="match status" value="2"/>
</dbReference>
<dbReference type="PANTHER" id="PTHR34987:SF2">
    <property type="entry name" value="B, PUTATIVE (AFU_ORTHOLOGUE AFUA_7G05040)-RELATED"/>
    <property type="match status" value="1"/>
</dbReference>
<dbReference type="SUPFAM" id="SSF48208">
    <property type="entry name" value="Six-hairpin glycosidases"/>
    <property type="match status" value="1"/>
</dbReference>
<evidence type="ECO:0008006" key="5">
    <source>
        <dbReference type="Google" id="ProtNLM"/>
    </source>
</evidence>
<dbReference type="InterPro" id="IPR012341">
    <property type="entry name" value="6hp_glycosidase-like_sf"/>
</dbReference>
<dbReference type="Pfam" id="PF17390">
    <property type="entry name" value="Bac_rhamnosid_C"/>
    <property type="match status" value="1"/>
</dbReference>
<accession>A0A5M4B4P5</accession>
<organism evidence="3 4">
    <name type="scientific">Prolixibacter bellariivorans</name>
    <dbReference type="NCBI Taxonomy" id="314319"/>
    <lineage>
        <taxon>Bacteria</taxon>
        <taxon>Pseudomonadati</taxon>
        <taxon>Bacteroidota</taxon>
        <taxon>Bacteroidia</taxon>
        <taxon>Marinilabiliales</taxon>
        <taxon>Prolixibacteraceae</taxon>
        <taxon>Prolixibacter</taxon>
    </lineage>
</organism>
<comment type="caution">
    <text evidence="3">The sequence shown here is derived from an EMBL/GenBank/DDBJ whole genome shotgun (WGS) entry which is preliminary data.</text>
</comment>
<dbReference type="GO" id="GO:0005975">
    <property type="term" value="P:carbohydrate metabolic process"/>
    <property type="evidence" value="ECO:0007669"/>
    <property type="project" value="InterPro"/>
</dbReference>
<reference evidence="3 4" key="1">
    <citation type="submission" date="2019-10" db="EMBL/GenBank/DDBJ databases">
        <title>Prolixibacter strains distinguished by the presence of nitrate reductase genes were adept at nitrate-dependent anaerobic corrosion of metallic iron and carbon steel.</title>
        <authorList>
            <person name="Iino T."/>
            <person name="Shono N."/>
            <person name="Ito K."/>
            <person name="Nakamura R."/>
            <person name="Sueoka K."/>
            <person name="Harayama S."/>
            <person name="Ohkuma M."/>
        </authorList>
    </citation>
    <scope>NUCLEOTIDE SEQUENCE [LARGE SCALE GENOMIC DNA]</scope>
    <source>
        <strain evidence="3 4">JCM 13498</strain>
    </source>
</reference>
<dbReference type="RefSeq" id="WP_025864944.1">
    <property type="nucleotide sequence ID" value="NZ_BLAX01000001.1"/>
</dbReference>
<dbReference type="EMBL" id="BLAX01000001">
    <property type="protein sequence ID" value="GET35125.1"/>
    <property type="molecule type" value="Genomic_DNA"/>
</dbReference>
<sequence>MKWILTILIWCSVTVTGFGQAVALNQINPSLLDKPWSAHWISHPTASPTEYGVFHFRKSFELADVPEKFIVHISGDNRYRFFVNGKPICEGPSRGDIEHWHFDSVDIAPYLRKGRNVLAAEVWNFGLKRPVAQFSLMTGFILQGNSSKEEIVNTDSSWKVIQDQAYSPGEDPGNLLHTYIVVGPTDVVDGSKYPWGWETDGYDDSSWKQAIEVHSGQPRGIGTETSWTLTPRQIPFMEKKLERMKSVRRSEGINITDNWLQGKAPLTIPANRKVSILIDNGVLTTAYPELYVAKGKGATVKISYAEALFDANGQKGNRDVIDGKKLLGYTDVFLPDGGTNRLFRPLWFRTYRYIRIDIQTADEPLTINDFYGMFTAYPLVEKATFISSDSSLKQIWNVGWRTARLCANETYFDCPYYEQLQYVGDTRIQALISLYVSGDDRLVRKAIKLFNDSRFSEGLTRSRYPSYLPQIIPPYSLFWVDMVNDYRMLRDDPEFVRSNLWGIENVMHWFEQRIDRKTGLLGKVEYWNFVDWAKEWVWSSETQMGGVPAGGFQGQSAMLTLQFAYSAQHAAEIFKQFNDTCLAQKYQMLADNLVKAVKENCWDESKGYFSDTPEKKEFSMHTNIFAVLTDAVDKHNAKDFVRRMMNDTSLIQPTMYFRFYLTQAMKKVGLADEYLNTLGLWRDMLTKGLTTFAEKPDPTRSDCHAWSASPDYDLLATVAGIEPSSPGFKTVKIEPALGPLQFIKGQFPHPEGMIEFDLKRKGKDGITGRITLPANLTGVFRWNGKEVPLHSGSQEIEL</sequence>
<evidence type="ECO:0000259" key="2">
    <source>
        <dbReference type="Pfam" id="PF17390"/>
    </source>
</evidence>
<dbReference type="AlphaFoldDB" id="A0A5M4B4P5"/>
<dbReference type="Pfam" id="PF17389">
    <property type="entry name" value="Bac_rhamnosid6H"/>
    <property type="match status" value="1"/>
</dbReference>
<feature type="domain" description="Alpha-L-rhamnosidase C-terminal" evidence="2">
    <location>
        <begin position="720"/>
        <end position="778"/>
    </location>
</feature>
<dbReference type="SUPFAM" id="SSF49785">
    <property type="entry name" value="Galactose-binding domain-like"/>
    <property type="match status" value="1"/>
</dbReference>
<dbReference type="Gene3D" id="2.60.420.10">
    <property type="entry name" value="Maltose phosphorylase, domain 3"/>
    <property type="match status" value="1"/>
</dbReference>
<dbReference type="OrthoDB" id="9815108at2"/>
<dbReference type="Proteomes" id="UP000391834">
    <property type="component" value="Unassembled WGS sequence"/>
</dbReference>
<protein>
    <recommendedName>
        <fullName evidence="5">Alpha-L-rhamnosidase</fullName>
    </recommendedName>
</protein>
<dbReference type="InterPro" id="IPR035396">
    <property type="entry name" value="Bac_rhamnosid6H"/>
</dbReference>
<dbReference type="Gene3D" id="1.50.10.10">
    <property type="match status" value="1"/>
</dbReference>
<gene>
    <name evidence="3" type="ORF">PbJCM13498_39880</name>
</gene>
<dbReference type="PANTHER" id="PTHR34987">
    <property type="entry name" value="C, PUTATIVE (AFU_ORTHOLOGUE AFUA_3G02880)-RELATED"/>
    <property type="match status" value="1"/>
</dbReference>
<proteinExistence type="predicted"/>
<evidence type="ECO:0000313" key="3">
    <source>
        <dbReference type="EMBL" id="GET35125.1"/>
    </source>
</evidence>